<keyword evidence="3" id="KW-1185">Reference proteome</keyword>
<evidence type="ECO:0000313" key="3">
    <source>
        <dbReference type="Proteomes" id="UP001199106"/>
    </source>
</evidence>
<feature type="region of interest" description="Disordered" evidence="1">
    <location>
        <begin position="1"/>
        <end position="80"/>
    </location>
</feature>
<evidence type="ECO:0000256" key="1">
    <source>
        <dbReference type="SAM" id="MobiDB-lite"/>
    </source>
</evidence>
<organism evidence="2 3">
    <name type="scientific">Alternaria panax</name>
    <dbReference type="NCBI Taxonomy" id="48097"/>
    <lineage>
        <taxon>Eukaryota</taxon>
        <taxon>Fungi</taxon>
        <taxon>Dikarya</taxon>
        <taxon>Ascomycota</taxon>
        <taxon>Pezizomycotina</taxon>
        <taxon>Dothideomycetes</taxon>
        <taxon>Pleosporomycetidae</taxon>
        <taxon>Pleosporales</taxon>
        <taxon>Pleosporineae</taxon>
        <taxon>Pleosporaceae</taxon>
        <taxon>Alternaria</taxon>
        <taxon>Alternaria sect. Panax</taxon>
    </lineage>
</organism>
<sequence length="130" mass="14955">MVYITSDLFGPNKPHERQYDESPNYWHTMAHEQHAAGLGKRKRMAADDGPQHSVLRQHRSSPSRDSNRLHLHNTPPFEINSPLPYSLLPSKQHEYTSERRPVKQLKRLSPKAPLVKSTSHLMDIDFDAPA</sequence>
<gene>
    <name evidence="2" type="ORF">G6011_02359</name>
</gene>
<dbReference type="Proteomes" id="UP001199106">
    <property type="component" value="Unassembled WGS sequence"/>
</dbReference>
<name>A0AAD4FF05_9PLEO</name>
<proteinExistence type="predicted"/>
<evidence type="ECO:0000313" key="2">
    <source>
        <dbReference type="EMBL" id="KAG9188436.1"/>
    </source>
</evidence>
<dbReference type="AlphaFoldDB" id="A0AAD4FF05"/>
<dbReference type="EMBL" id="JAANER010000006">
    <property type="protein sequence ID" value="KAG9188436.1"/>
    <property type="molecule type" value="Genomic_DNA"/>
</dbReference>
<comment type="caution">
    <text evidence="2">The sequence shown here is derived from an EMBL/GenBank/DDBJ whole genome shotgun (WGS) entry which is preliminary data.</text>
</comment>
<reference evidence="2" key="1">
    <citation type="submission" date="2021-07" db="EMBL/GenBank/DDBJ databases">
        <title>Genome Resource of American Ginseng Black Spot Pathogen Alternaria panax.</title>
        <authorList>
            <person name="Qiu C."/>
            <person name="Wang W."/>
            <person name="Liu Z."/>
        </authorList>
    </citation>
    <scope>NUCLEOTIDE SEQUENCE</scope>
    <source>
        <strain evidence="2">BNCC115425</strain>
    </source>
</reference>
<accession>A0AAD4FF05</accession>
<protein>
    <submittedName>
        <fullName evidence="2">Uncharacterized protein</fullName>
    </submittedName>
</protein>